<keyword evidence="3" id="KW-1185">Reference proteome</keyword>
<gene>
    <name evidence="2" type="ORF">P618_201049</name>
</gene>
<accession>W6TD15</accession>
<feature type="transmembrane region" description="Helical" evidence="1">
    <location>
        <begin position="104"/>
        <end position="126"/>
    </location>
</feature>
<reference evidence="2 3" key="1">
    <citation type="journal article" date="2014" name="FEMS Microbiol. Lett.">
        <title>Draft genome sequences of three Holospora species (Holospora obtusa, Holospora undulata, and Holospora elegans), endonuclear symbiotic bacteria of the ciliate Paramecium caudatum.</title>
        <authorList>
            <person name="Dohra H."/>
            <person name="Tanaka K."/>
            <person name="Suzuki T."/>
            <person name="Fujishima M."/>
            <person name="Suzuki H."/>
        </authorList>
    </citation>
    <scope>NUCLEOTIDE SEQUENCE [LARGE SCALE GENOMIC DNA]</scope>
    <source>
        <strain evidence="2 3">F1</strain>
    </source>
</reference>
<feature type="transmembrane region" description="Helical" evidence="1">
    <location>
        <begin position="7"/>
        <end position="29"/>
    </location>
</feature>
<evidence type="ECO:0000256" key="1">
    <source>
        <dbReference type="SAM" id="Phobius"/>
    </source>
</evidence>
<evidence type="ECO:0000313" key="3">
    <source>
        <dbReference type="Proteomes" id="UP000019112"/>
    </source>
</evidence>
<dbReference type="RefSeq" id="WP_021826787.1">
    <property type="nucleotide sequence ID" value="NZ_AWTR02000085.1"/>
</dbReference>
<evidence type="ECO:0000313" key="2">
    <source>
        <dbReference type="EMBL" id="ETZ06758.1"/>
    </source>
</evidence>
<keyword evidence="1" id="KW-0472">Membrane</keyword>
<proteinExistence type="predicted"/>
<dbReference type="Gene3D" id="1.10.1760.20">
    <property type="match status" value="1"/>
</dbReference>
<sequence length="184" mass="20663">MKKIFKIILIYLKAVGIISCASWIQIPFAPLPWNFVYFSVISLAGIFCKEIALSIVLFWSILGVFDLNWICPISSAILSSPCGGYFWGIVPALCWASFSYEKSAWIKWVGALIILEACGALQCILLSPNLNIAKRYGLFALFPWNLVQSGLGIRCDKIVNRIAKKIFLFSKLSVVHKFFLSTQK</sequence>
<protein>
    <recommendedName>
        <fullName evidence="4">Biotin transporter</fullName>
    </recommendedName>
</protein>
<dbReference type="Proteomes" id="UP000019112">
    <property type="component" value="Unassembled WGS sequence"/>
</dbReference>
<dbReference type="AlphaFoldDB" id="W6TD15"/>
<dbReference type="STRING" id="1399147.P618_201049"/>
<evidence type="ECO:0008006" key="4">
    <source>
        <dbReference type="Google" id="ProtNLM"/>
    </source>
</evidence>
<feature type="transmembrane region" description="Helical" evidence="1">
    <location>
        <begin position="77"/>
        <end position="98"/>
    </location>
</feature>
<comment type="caution">
    <text evidence="2">The sequence shown here is derived from an EMBL/GenBank/DDBJ whole genome shotgun (WGS) entry which is preliminary data.</text>
</comment>
<name>W6TD15_HOLOB</name>
<keyword evidence="1" id="KW-1133">Transmembrane helix</keyword>
<dbReference type="EMBL" id="AWTR02000085">
    <property type="protein sequence ID" value="ETZ06758.1"/>
    <property type="molecule type" value="Genomic_DNA"/>
</dbReference>
<keyword evidence="1" id="KW-0812">Transmembrane</keyword>
<dbReference type="OrthoDB" id="8479927at2"/>
<feature type="transmembrane region" description="Helical" evidence="1">
    <location>
        <begin position="35"/>
        <end position="65"/>
    </location>
</feature>
<organism evidence="2 3">
    <name type="scientific">Holospora obtusa F1</name>
    <dbReference type="NCBI Taxonomy" id="1399147"/>
    <lineage>
        <taxon>Bacteria</taxon>
        <taxon>Pseudomonadati</taxon>
        <taxon>Pseudomonadota</taxon>
        <taxon>Alphaproteobacteria</taxon>
        <taxon>Holosporales</taxon>
        <taxon>Holosporaceae</taxon>
        <taxon>Holospora</taxon>
    </lineage>
</organism>